<reference evidence="1 2" key="1">
    <citation type="submission" date="2019-07" db="EMBL/GenBank/DDBJ databases">
        <title>The First High-Quality Draft Genome Sequence of the Causal Agent of the Current Panama Disease Epidemic.</title>
        <authorList>
            <person name="Warmington R.J."/>
            <person name="Kay W."/>
            <person name="Jeffries A."/>
            <person name="Bebber D."/>
            <person name="Moore K."/>
            <person name="Studholme D.J."/>
        </authorList>
    </citation>
    <scope>NUCLEOTIDE SEQUENCE [LARGE SCALE GENOMIC DNA]</scope>
    <source>
        <strain evidence="1 2">TR4</strain>
    </source>
</reference>
<accession>A0A5C6TK14</accession>
<evidence type="ECO:0000313" key="1">
    <source>
        <dbReference type="EMBL" id="TXC10862.1"/>
    </source>
</evidence>
<sequence length="159" mass="17910">MNGRGCQTCVKAGALWKTQLPDRCQKGHTPFLLSISLIHKIIVVLKVQELLAIIAQFISNSLQGQLSLQTRKQYWARPCLTERLSLAVMTGDDVHFLSHFFFFRNFTDSKYHTCPRSGLCCPRTVSCTPLCSTPGLTLLLESQHFILCSRINCALTSDY</sequence>
<comment type="caution">
    <text evidence="1">The sequence shown here is derived from an EMBL/GenBank/DDBJ whole genome shotgun (WGS) entry which is preliminary data.</text>
</comment>
<gene>
    <name evidence="1" type="ORF">FocTR4_00006480</name>
</gene>
<protein>
    <submittedName>
        <fullName evidence="1">Uncharacterized protein</fullName>
    </submittedName>
</protein>
<evidence type="ECO:0000313" key="2">
    <source>
        <dbReference type="Proteomes" id="UP000321331"/>
    </source>
</evidence>
<dbReference type="AlphaFoldDB" id="A0A5C6TK14"/>
<name>A0A5C6TK14_FUSOC</name>
<organism evidence="1 2">
    <name type="scientific">Fusarium oxysporum f. sp. cubense</name>
    <dbReference type="NCBI Taxonomy" id="61366"/>
    <lineage>
        <taxon>Eukaryota</taxon>
        <taxon>Fungi</taxon>
        <taxon>Dikarya</taxon>
        <taxon>Ascomycota</taxon>
        <taxon>Pezizomycotina</taxon>
        <taxon>Sordariomycetes</taxon>
        <taxon>Hypocreomycetidae</taxon>
        <taxon>Hypocreales</taxon>
        <taxon>Nectriaceae</taxon>
        <taxon>Fusarium</taxon>
        <taxon>Fusarium oxysporum species complex</taxon>
    </lineage>
</organism>
<dbReference type="EMBL" id="VMNF01000003">
    <property type="protein sequence ID" value="TXC10862.1"/>
    <property type="molecule type" value="Genomic_DNA"/>
</dbReference>
<proteinExistence type="predicted"/>
<dbReference type="Proteomes" id="UP000321331">
    <property type="component" value="Unassembled WGS sequence"/>
</dbReference>